<gene>
    <name evidence="1" type="ORF">KPL71_015486</name>
</gene>
<reference evidence="2" key="1">
    <citation type="journal article" date="2023" name="Hortic. Res.">
        <title>A chromosome-level phased genome enabling allele-level studies in sweet orange: a case study on citrus Huanglongbing tolerance.</title>
        <authorList>
            <person name="Wu B."/>
            <person name="Yu Q."/>
            <person name="Deng Z."/>
            <person name="Duan Y."/>
            <person name="Luo F."/>
            <person name="Gmitter F. Jr."/>
        </authorList>
    </citation>
    <scope>NUCLEOTIDE SEQUENCE [LARGE SCALE GENOMIC DNA]</scope>
    <source>
        <strain evidence="2">cv. Valencia</strain>
    </source>
</reference>
<name>A0ACB8KJM3_CITSI</name>
<sequence length="588" mass="67037">MEQENEEKKEAGNALEASAEAKSSENKIPKSLKARSKIAKKSPVNDLKTKKAKVAARAWHRFKRKKNNNLLDEKNDNNSIEGESSKKLNSREENLNENLSKGKDPKTSQQSKKNQEEIGGLDKNHRKQRGEEEIGGADKNLWKQGGEQRIPVSDKRLKNQKEKEKQRDTGRSQEKEMRKDKLGGLIFMCSKKTKPDCFHYRVMGVSGSKKDLVLRIKPGLKLFLYDFDLKLMYGIYKASSSGAMKLEPKAFGGAFPAQVRFDIHRDSVPLPESVFKKAIKENYDEKHKFKVELTSKQVRKLSELFRPVAAHSTALPVLTVPVPKVQDREIHEVRESNREKFARDPYASASSRNYNGLSPERNRRITYGKGSSLREEVPCDLYMTEKEYRAYGLKGERKTLTTNHLSAPLDPYQRGHERGQQHLLGRPDPIYSDTIPISREPARADPLRLTEREYQTYNVGSRHELPSRVSPVATTLDSYHRDPYSTYYYGASSVDPYLPPPRREDITSGSYSAARQREHYLVGTDPLRRGETDQADRLYSLYATSALSNYNRQHPYEGHQPELVAAPVSSRVVCRGKGLARMIRTLPS</sequence>
<dbReference type="EMBL" id="CM039174">
    <property type="protein sequence ID" value="KAH9754570.1"/>
    <property type="molecule type" value="Genomic_DNA"/>
</dbReference>
<organism evidence="1 2">
    <name type="scientific">Citrus sinensis</name>
    <name type="common">Sweet orange</name>
    <name type="synonym">Citrus aurantium var. sinensis</name>
    <dbReference type="NCBI Taxonomy" id="2711"/>
    <lineage>
        <taxon>Eukaryota</taxon>
        <taxon>Viridiplantae</taxon>
        <taxon>Streptophyta</taxon>
        <taxon>Embryophyta</taxon>
        <taxon>Tracheophyta</taxon>
        <taxon>Spermatophyta</taxon>
        <taxon>Magnoliopsida</taxon>
        <taxon>eudicotyledons</taxon>
        <taxon>Gunneridae</taxon>
        <taxon>Pentapetalae</taxon>
        <taxon>rosids</taxon>
        <taxon>malvids</taxon>
        <taxon>Sapindales</taxon>
        <taxon>Rutaceae</taxon>
        <taxon>Aurantioideae</taxon>
        <taxon>Citrus</taxon>
    </lineage>
</organism>
<evidence type="ECO:0000313" key="1">
    <source>
        <dbReference type="EMBL" id="KAH9754570.1"/>
    </source>
</evidence>
<protein>
    <submittedName>
        <fullName evidence="1">DCD domain-containing protein</fullName>
    </submittedName>
</protein>
<accession>A0ACB8KJM3</accession>
<proteinExistence type="predicted"/>
<comment type="caution">
    <text evidence="1">The sequence shown here is derived from an EMBL/GenBank/DDBJ whole genome shotgun (WGS) entry which is preliminary data.</text>
</comment>
<evidence type="ECO:0000313" key="2">
    <source>
        <dbReference type="Proteomes" id="UP000829398"/>
    </source>
</evidence>
<dbReference type="Proteomes" id="UP000829398">
    <property type="component" value="Chromosome 5"/>
</dbReference>
<keyword evidence="2" id="KW-1185">Reference proteome</keyword>